<proteinExistence type="predicted"/>
<dbReference type="Gene3D" id="2.60.120.10">
    <property type="entry name" value="Jelly Rolls"/>
    <property type="match status" value="1"/>
</dbReference>
<sequence>MNFRETSPSLIVALIPAVLVSAHVIARSGAPDTTPNPEPTRVTTSDVEWGALNPARGKNGPRAANLWGNRTEEGTTGFLVRFSDGFSSPPHIHNVTYRGIVISGLVHNDDPAAAKMWMPPGSFWTQPAGEVHITAAKGEDVLAYIEIDHGPYLVLPEGQAEDNGERPVNVDAANLVWLDHSRSTWIKPAANPAANPDRPGGVEIAYLWGKPQPGHPSGTLVKLPAGFNGTLSSNGGALRAVIIMGAAQHRPSADAEFHVLKPGEYFGSEGRATHEISGEPDAESIIYVRTEDSFEIVPAS</sequence>
<dbReference type="CDD" id="cd06989">
    <property type="entry name" value="cupin_DRT102"/>
    <property type="match status" value="1"/>
</dbReference>
<dbReference type="SUPFAM" id="SSF51182">
    <property type="entry name" value="RmlC-like cupins"/>
    <property type="match status" value="1"/>
</dbReference>
<name>A0ABW5D8U7_9BACT</name>
<keyword evidence="2" id="KW-1185">Reference proteome</keyword>
<dbReference type="InterPro" id="IPR028013">
    <property type="entry name" value="DUF4437"/>
</dbReference>
<dbReference type="InterPro" id="IPR014710">
    <property type="entry name" value="RmlC-like_jellyroll"/>
</dbReference>
<dbReference type="Proteomes" id="UP001597375">
    <property type="component" value="Unassembled WGS sequence"/>
</dbReference>
<comment type="caution">
    <text evidence="1">The sequence shown here is derived from an EMBL/GenBank/DDBJ whole genome shotgun (WGS) entry which is preliminary data.</text>
</comment>
<organism evidence="1 2">
    <name type="scientific">Luteolibacter algae</name>
    <dbReference type="NCBI Taxonomy" id="454151"/>
    <lineage>
        <taxon>Bacteria</taxon>
        <taxon>Pseudomonadati</taxon>
        <taxon>Verrucomicrobiota</taxon>
        <taxon>Verrucomicrobiia</taxon>
        <taxon>Verrucomicrobiales</taxon>
        <taxon>Verrucomicrobiaceae</taxon>
        <taxon>Luteolibacter</taxon>
    </lineage>
</organism>
<evidence type="ECO:0000313" key="1">
    <source>
        <dbReference type="EMBL" id="MFD2256501.1"/>
    </source>
</evidence>
<accession>A0ABW5D8U7</accession>
<dbReference type="RefSeq" id="WP_386819777.1">
    <property type="nucleotide sequence ID" value="NZ_JBHUIT010000008.1"/>
</dbReference>
<protein>
    <submittedName>
        <fullName evidence="1">DUF4437 domain-containing protein</fullName>
    </submittedName>
</protein>
<dbReference type="Pfam" id="PF14499">
    <property type="entry name" value="DUF4437"/>
    <property type="match status" value="1"/>
</dbReference>
<dbReference type="InterPro" id="IPR011051">
    <property type="entry name" value="RmlC_Cupin_sf"/>
</dbReference>
<reference evidence="2" key="1">
    <citation type="journal article" date="2019" name="Int. J. Syst. Evol. Microbiol.">
        <title>The Global Catalogue of Microorganisms (GCM) 10K type strain sequencing project: providing services to taxonomists for standard genome sequencing and annotation.</title>
        <authorList>
            <consortium name="The Broad Institute Genomics Platform"/>
            <consortium name="The Broad Institute Genome Sequencing Center for Infectious Disease"/>
            <person name="Wu L."/>
            <person name="Ma J."/>
        </authorList>
    </citation>
    <scope>NUCLEOTIDE SEQUENCE [LARGE SCALE GENOMIC DNA]</scope>
    <source>
        <strain evidence="2">CGMCC 4.7106</strain>
    </source>
</reference>
<evidence type="ECO:0000313" key="2">
    <source>
        <dbReference type="Proteomes" id="UP001597375"/>
    </source>
</evidence>
<gene>
    <name evidence="1" type="ORF">ACFSSA_07430</name>
</gene>
<dbReference type="EMBL" id="JBHUIT010000008">
    <property type="protein sequence ID" value="MFD2256501.1"/>
    <property type="molecule type" value="Genomic_DNA"/>
</dbReference>